<evidence type="ECO:0000259" key="17">
    <source>
        <dbReference type="Pfam" id="PF00224"/>
    </source>
</evidence>
<dbReference type="Gene3D" id="3.40.1380.20">
    <property type="entry name" value="Pyruvate kinase, C-terminal domain"/>
    <property type="match status" value="1"/>
</dbReference>
<evidence type="ECO:0000256" key="14">
    <source>
        <dbReference type="ARBA" id="ARBA00023317"/>
    </source>
</evidence>
<keyword evidence="8" id="KW-0479">Metal-binding</keyword>
<reference evidence="19 20" key="1">
    <citation type="journal article" date="2009" name="Stand. Genomic Sci.">
        <title>Complete genome sequence of Acidimicrobium ferrooxidans type strain (ICP).</title>
        <authorList>
            <person name="Clum A."/>
            <person name="Nolan M."/>
            <person name="Lang E."/>
            <person name="Glavina Del Rio T."/>
            <person name="Tice H."/>
            <person name="Copeland A."/>
            <person name="Cheng J.F."/>
            <person name="Lucas S."/>
            <person name="Chen F."/>
            <person name="Bruce D."/>
            <person name="Goodwin L."/>
            <person name="Pitluck S."/>
            <person name="Ivanova N."/>
            <person name="Mavrommatis K."/>
            <person name="Mikhailova N."/>
            <person name="Pati A."/>
            <person name="Chen A."/>
            <person name="Palaniappan K."/>
            <person name="Goker M."/>
            <person name="Spring S."/>
            <person name="Land M."/>
            <person name="Hauser L."/>
            <person name="Chang Y.J."/>
            <person name="Jeffries C.C."/>
            <person name="Chain P."/>
            <person name="Bristow J."/>
            <person name="Eisen J.A."/>
            <person name="Markowitz V."/>
            <person name="Hugenholtz P."/>
            <person name="Kyrpides N.C."/>
            <person name="Klenk H.P."/>
            <person name="Lapidus A."/>
        </authorList>
    </citation>
    <scope>NUCLEOTIDE SEQUENCE [LARGE SCALE GENOMIC DNA]</scope>
    <source>
        <strain evidence="20">DSM 10331 / JCM 15462 / NBRC 103882 / ICP</strain>
    </source>
</reference>
<dbReference type="Gene3D" id="2.40.33.10">
    <property type="entry name" value="PK beta-barrel domain-like"/>
    <property type="match status" value="1"/>
</dbReference>
<dbReference type="NCBIfam" id="NF004491">
    <property type="entry name" value="PRK05826.1"/>
    <property type="match status" value="1"/>
</dbReference>
<dbReference type="Proteomes" id="UP000000771">
    <property type="component" value="Chromosome"/>
</dbReference>
<dbReference type="GO" id="GO:0005524">
    <property type="term" value="F:ATP binding"/>
    <property type="evidence" value="ECO:0007669"/>
    <property type="project" value="UniProtKB-KW"/>
</dbReference>
<sequence length="486" mass="50841">MREHRRTKIVASIGPASSNLGTLTAMIEAGMDVARINCSHGSTADHARSIELVRQAAARTGKTVGVLLDLAGPKLRIESLADDATQLQPGEVVQIAEEGSARHAAIHISRLGILHTVPPGATIAFADGAVRLVVDRSEDGWVEATVVQGGPLSVRKGVNFPDSYLELPALTEDDFADIAFGLEAGVDFIALSFVGSASDLEVARRQIDRAGAASRVMLVAKIERKEAIQRIGEIVAASDAVMVARGDLGVEMPVERIPLLQKQIIHLANEAGKPVITATQMLESMIEAGSPTRAEASDVANAILDGSDALMLSAETAVGAFPVEAIATMDRIARATEREVDNQALTLLTRPSPVAHSVADAIGEAATRMTRSVPVRAVVALTESGHSARVLARFRPAVAILGATPDPRAARSLTLSWGVIPHVVARTPSTELMVHEALAAAVERGLAEVGELVVIVAGIPFGVRGTTNLIKLQAVGDGFFAPAEGV</sequence>
<gene>
    <name evidence="19" type="ordered locus">Afer_1114</name>
</gene>
<keyword evidence="11" id="KW-0067">ATP-binding</keyword>
<dbReference type="InterPro" id="IPR015806">
    <property type="entry name" value="Pyrv_Knase_insert_dom_sf"/>
</dbReference>
<dbReference type="PROSITE" id="PS00110">
    <property type="entry name" value="PYRUVATE_KINASE"/>
    <property type="match status" value="1"/>
</dbReference>
<dbReference type="OrthoDB" id="9812123at2"/>
<dbReference type="PRINTS" id="PR01050">
    <property type="entry name" value="PYRUVTKNASE"/>
</dbReference>
<comment type="similarity">
    <text evidence="3 16">Belongs to the pyruvate kinase family.</text>
</comment>
<dbReference type="EMBL" id="CP001631">
    <property type="protein sequence ID" value="ACU54047.1"/>
    <property type="molecule type" value="Genomic_DNA"/>
</dbReference>
<dbReference type="Gene3D" id="3.20.20.60">
    <property type="entry name" value="Phosphoenolpyruvate-binding domains"/>
    <property type="match status" value="1"/>
</dbReference>
<keyword evidence="9" id="KW-0547">Nucleotide-binding</keyword>
<comment type="cofactor">
    <cofactor evidence="1">
        <name>K(+)</name>
        <dbReference type="ChEBI" id="CHEBI:29103"/>
    </cofactor>
</comment>
<evidence type="ECO:0000256" key="15">
    <source>
        <dbReference type="NCBIfam" id="TIGR01064"/>
    </source>
</evidence>
<keyword evidence="13 16" id="KW-0324">Glycolysis</keyword>
<dbReference type="InterPro" id="IPR018209">
    <property type="entry name" value="Pyrv_Knase_AS"/>
</dbReference>
<dbReference type="Pfam" id="PF00224">
    <property type="entry name" value="PK"/>
    <property type="match status" value="1"/>
</dbReference>
<dbReference type="GO" id="GO:0030955">
    <property type="term" value="F:potassium ion binding"/>
    <property type="evidence" value="ECO:0007669"/>
    <property type="project" value="UniProtKB-UniRule"/>
</dbReference>
<feature type="domain" description="Pyruvate kinase C-terminal" evidence="18">
    <location>
        <begin position="360"/>
        <end position="471"/>
    </location>
</feature>
<keyword evidence="7 16" id="KW-0808">Transferase</keyword>
<evidence type="ECO:0000256" key="12">
    <source>
        <dbReference type="ARBA" id="ARBA00022842"/>
    </source>
</evidence>
<proteinExistence type="inferred from homology"/>
<evidence type="ECO:0000256" key="5">
    <source>
        <dbReference type="ARBA" id="ARBA00012142"/>
    </source>
</evidence>
<dbReference type="GO" id="GO:0000287">
    <property type="term" value="F:magnesium ion binding"/>
    <property type="evidence" value="ECO:0007669"/>
    <property type="project" value="UniProtKB-UniRule"/>
</dbReference>
<dbReference type="NCBIfam" id="NF004978">
    <property type="entry name" value="PRK06354.1"/>
    <property type="match status" value="1"/>
</dbReference>
<dbReference type="GO" id="GO:0004743">
    <property type="term" value="F:pyruvate kinase activity"/>
    <property type="evidence" value="ECO:0007669"/>
    <property type="project" value="UniProtKB-UniRule"/>
</dbReference>
<evidence type="ECO:0000256" key="8">
    <source>
        <dbReference type="ARBA" id="ARBA00022723"/>
    </source>
</evidence>
<dbReference type="eggNOG" id="COG0469">
    <property type="taxonomic scope" value="Bacteria"/>
</dbReference>
<evidence type="ECO:0000256" key="9">
    <source>
        <dbReference type="ARBA" id="ARBA00022741"/>
    </source>
</evidence>
<dbReference type="SUPFAM" id="SSF51621">
    <property type="entry name" value="Phosphoenolpyruvate/pyruvate domain"/>
    <property type="match status" value="1"/>
</dbReference>
<dbReference type="InterPro" id="IPR015795">
    <property type="entry name" value="Pyrv_Knase_C"/>
</dbReference>
<dbReference type="UniPathway" id="UPA00109">
    <property type="reaction ID" value="UER00188"/>
</dbReference>
<dbReference type="GO" id="GO:0016301">
    <property type="term" value="F:kinase activity"/>
    <property type="evidence" value="ECO:0007669"/>
    <property type="project" value="UniProtKB-KW"/>
</dbReference>
<dbReference type="RefSeq" id="WP_015798533.1">
    <property type="nucleotide sequence ID" value="NC_013124.1"/>
</dbReference>
<dbReference type="InterPro" id="IPR011037">
    <property type="entry name" value="Pyrv_Knase-like_insert_dom_sf"/>
</dbReference>
<dbReference type="EC" id="2.7.1.40" evidence="5 15"/>
<dbReference type="SUPFAM" id="SSF50800">
    <property type="entry name" value="PK beta-barrel domain-like"/>
    <property type="match status" value="1"/>
</dbReference>
<comment type="catalytic activity">
    <reaction evidence="16">
        <text>pyruvate + ATP = phosphoenolpyruvate + ADP + H(+)</text>
        <dbReference type="Rhea" id="RHEA:18157"/>
        <dbReference type="ChEBI" id="CHEBI:15361"/>
        <dbReference type="ChEBI" id="CHEBI:15378"/>
        <dbReference type="ChEBI" id="CHEBI:30616"/>
        <dbReference type="ChEBI" id="CHEBI:58702"/>
        <dbReference type="ChEBI" id="CHEBI:456216"/>
        <dbReference type="EC" id="2.7.1.40"/>
    </reaction>
</comment>
<evidence type="ECO:0000256" key="7">
    <source>
        <dbReference type="ARBA" id="ARBA00022679"/>
    </source>
</evidence>
<protein>
    <recommendedName>
        <fullName evidence="6 15">Pyruvate kinase</fullName>
        <ecNumber evidence="5 15">2.7.1.40</ecNumber>
    </recommendedName>
</protein>
<evidence type="ECO:0000256" key="16">
    <source>
        <dbReference type="RuleBase" id="RU000504"/>
    </source>
</evidence>
<evidence type="ECO:0000256" key="10">
    <source>
        <dbReference type="ARBA" id="ARBA00022777"/>
    </source>
</evidence>
<dbReference type="HOGENOM" id="CLU_015439_0_2_11"/>
<dbReference type="STRING" id="525909.Afer_1114"/>
<evidence type="ECO:0000256" key="4">
    <source>
        <dbReference type="ARBA" id="ARBA00011881"/>
    </source>
</evidence>
<organism evidence="19 20">
    <name type="scientific">Acidimicrobium ferrooxidans (strain DSM 10331 / JCM 15462 / NBRC 103882 / ICP)</name>
    <dbReference type="NCBI Taxonomy" id="525909"/>
    <lineage>
        <taxon>Bacteria</taxon>
        <taxon>Bacillati</taxon>
        <taxon>Actinomycetota</taxon>
        <taxon>Acidimicrobiia</taxon>
        <taxon>Acidimicrobiales</taxon>
        <taxon>Acidimicrobiaceae</taxon>
        <taxon>Acidimicrobium</taxon>
    </lineage>
</organism>
<keyword evidence="12 16" id="KW-0460">Magnesium</keyword>
<dbReference type="InterPro" id="IPR015813">
    <property type="entry name" value="Pyrv/PenolPyrv_kinase-like_dom"/>
</dbReference>
<dbReference type="SUPFAM" id="SSF52935">
    <property type="entry name" value="PK C-terminal domain-like"/>
    <property type="match status" value="1"/>
</dbReference>
<comment type="pathway">
    <text evidence="2 16">Carbohydrate degradation; glycolysis; pyruvate from D-glyceraldehyde 3-phosphate: step 5/5.</text>
</comment>
<accession>C7LZ89</accession>
<dbReference type="Pfam" id="PF02887">
    <property type="entry name" value="PK_C"/>
    <property type="match status" value="1"/>
</dbReference>
<evidence type="ECO:0000256" key="6">
    <source>
        <dbReference type="ARBA" id="ARBA00018587"/>
    </source>
</evidence>
<evidence type="ECO:0000313" key="19">
    <source>
        <dbReference type="EMBL" id="ACU54047.1"/>
    </source>
</evidence>
<evidence type="ECO:0000256" key="3">
    <source>
        <dbReference type="ARBA" id="ARBA00008663"/>
    </source>
</evidence>
<dbReference type="KEGG" id="afo:Afer_1114"/>
<dbReference type="InterPro" id="IPR040442">
    <property type="entry name" value="Pyrv_kinase-like_dom_sf"/>
</dbReference>
<name>C7LZ89_ACIFD</name>
<evidence type="ECO:0000256" key="11">
    <source>
        <dbReference type="ARBA" id="ARBA00022840"/>
    </source>
</evidence>
<dbReference type="InterPro" id="IPR036918">
    <property type="entry name" value="Pyrv_Knase_C_sf"/>
</dbReference>
<evidence type="ECO:0000259" key="18">
    <source>
        <dbReference type="Pfam" id="PF02887"/>
    </source>
</evidence>
<evidence type="ECO:0000256" key="13">
    <source>
        <dbReference type="ARBA" id="ARBA00023152"/>
    </source>
</evidence>
<dbReference type="AlphaFoldDB" id="C7LZ89"/>
<dbReference type="PANTHER" id="PTHR11817">
    <property type="entry name" value="PYRUVATE KINASE"/>
    <property type="match status" value="1"/>
</dbReference>
<dbReference type="NCBIfam" id="TIGR01064">
    <property type="entry name" value="pyruv_kin"/>
    <property type="match status" value="1"/>
</dbReference>
<keyword evidence="14 19" id="KW-0670">Pyruvate</keyword>
<evidence type="ECO:0000256" key="2">
    <source>
        <dbReference type="ARBA" id="ARBA00004997"/>
    </source>
</evidence>
<comment type="subunit">
    <text evidence="4">Homotetramer.</text>
</comment>
<dbReference type="InterPro" id="IPR015793">
    <property type="entry name" value="Pyrv_Knase_brl"/>
</dbReference>
<dbReference type="InterPro" id="IPR001697">
    <property type="entry name" value="Pyr_Knase"/>
</dbReference>
<keyword evidence="20" id="KW-1185">Reference proteome</keyword>
<keyword evidence="10 16" id="KW-0418">Kinase</keyword>
<evidence type="ECO:0000313" key="20">
    <source>
        <dbReference type="Proteomes" id="UP000000771"/>
    </source>
</evidence>
<evidence type="ECO:0000256" key="1">
    <source>
        <dbReference type="ARBA" id="ARBA00001958"/>
    </source>
</evidence>
<feature type="domain" description="Pyruvate kinase barrel" evidence="17">
    <location>
        <begin position="5"/>
        <end position="326"/>
    </location>
</feature>